<dbReference type="HOGENOM" id="CLU_863582_0_0_1"/>
<dbReference type="GeneID" id="19267308"/>
<evidence type="ECO:0000313" key="3">
    <source>
        <dbReference type="Proteomes" id="UP000030651"/>
    </source>
</evidence>
<reference evidence="3" key="1">
    <citation type="journal article" date="2015" name="BMC Genomics">
        <title>Genomic and transcriptomic analysis of the endophytic fungus Pestalotiopsis fici reveals its lifestyle and high potential for synthesis of natural products.</title>
        <authorList>
            <person name="Wang X."/>
            <person name="Zhang X."/>
            <person name="Liu L."/>
            <person name="Xiang M."/>
            <person name="Wang W."/>
            <person name="Sun X."/>
            <person name="Che Y."/>
            <person name="Guo L."/>
            <person name="Liu G."/>
            <person name="Guo L."/>
            <person name="Wang C."/>
            <person name="Yin W.B."/>
            <person name="Stadler M."/>
            <person name="Zhang X."/>
            <person name="Liu X."/>
        </authorList>
    </citation>
    <scope>NUCLEOTIDE SEQUENCE [LARGE SCALE GENOMIC DNA]</scope>
    <source>
        <strain evidence="3">W106-1 / CGMCC3.15140</strain>
    </source>
</reference>
<proteinExistence type="predicted"/>
<dbReference type="InParanoid" id="W3XE05"/>
<dbReference type="KEGG" id="pfy:PFICI_02295"/>
<gene>
    <name evidence="2" type="ORF">PFICI_02295</name>
</gene>
<dbReference type="RefSeq" id="XP_007829067.1">
    <property type="nucleotide sequence ID" value="XM_007830876.1"/>
</dbReference>
<dbReference type="OrthoDB" id="4709576at2759"/>
<dbReference type="Proteomes" id="UP000030651">
    <property type="component" value="Unassembled WGS sequence"/>
</dbReference>
<feature type="compositionally biased region" description="Acidic residues" evidence="1">
    <location>
        <begin position="284"/>
        <end position="294"/>
    </location>
</feature>
<sequence length="322" mass="36086">MANFRIPAWKYNYVREVCSDGSLKTQEIQIPYISLENAKPPIIARYLEQKNAAYEVFLIRDLSTIVDDLGRSPTPAEAHGAIVGPNEQSFRPVWVFEDGGDINLEPPYYVDVFDLNDYDQLKVKASTICWVPHLEDSSGNLITLLKGFPKPTKSKTLGVRVLIQEPGNPEATKLAWKPVTELRGHCRELDSNTKRILFEDQLAALRAWLAQLAPPEPTVVDPVAPVEEIRTILQENMDSLRWSSMRRLPTPDASEDPPSGDDAYSDWTDVDRSNTPMSNKSDEEMVEELSDDEALAPRSNVCSSPRIHTPTTAIVMVPNTLV</sequence>
<dbReference type="AlphaFoldDB" id="W3XE05"/>
<accession>W3XE05</accession>
<protein>
    <submittedName>
        <fullName evidence="2">Uncharacterized protein</fullName>
    </submittedName>
</protein>
<evidence type="ECO:0000313" key="2">
    <source>
        <dbReference type="EMBL" id="ETS84270.1"/>
    </source>
</evidence>
<keyword evidence="3" id="KW-1185">Reference proteome</keyword>
<feature type="region of interest" description="Disordered" evidence="1">
    <location>
        <begin position="247"/>
        <end position="304"/>
    </location>
</feature>
<evidence type="ECO:0000256" key="1">
    <source>
        <dbReference type="SAM" id="MobiDB-lite"/>
    </source>
</evidence>
<name>W3XE05_PESFW</name>
<organism evidence="2 3">
    <name type="scientific">Pestalotiopsis fici (strain W106-1 / CGMCC3.15140)</name>
    <dbReference type="NCBI Taxonomy" id="1229662"/>
    <lineage>
        <taxon>Eukaryota</taxon>
        <taxon>Fungi</taxon>
        <taxon>Dikarya</taxon>
        <taxon>Ascomycota</taxon>
        <taxon>Pezizomycotina</taxon>
        <taxon>Sordariomycetes</taxon>
        <taxon>Xylariomycetidae</taxon>
        <taxon>Amphisphaeriales</taxon>
        <taxon>Sporocadaceae</taxon>
        <taxon>Pestalotiopsis</taxon>
    </lineage>
</organism>
<dbReference type="EMBL" id="KI912110">
    <property type="protein sequence ID" value="ETS84270.1"/>
    <property type="molecule type" value="Genomic_DNA"/>
</dbReference>